<feature type="domain" description="PAC" evidence="10">
    <location>
        <begin position="313"/>
        <end position="365"/>
    </location>
</feature>
<dbReference type="SUPFAM" id="SSF55785">
    <property type="entry name" value="PYP-like sensor domain (PAS domain)"/>
    <property type="match status" value="2"/>
</dbReference>
<dbReference type="Gene3D" id="1.10.287.130">
    <property type="match status" value="1"/>
</dbReference>
<gene>
    <name evidence="12" type="ORF">MNODULE_14125</name>
</gene>
<dbReference type="Pfam" id="PF08447">
    <property type="entry name" value="PAS_3"/>
    <property type="match status" value="2"/>
</dbReference>
<dbReference type="PROSITE" id="PS50109">
    <property type="entry name" value="HIS_KIN"/>
    <property type="match status" value="1"/>
</dbReference>
<dbReference type="Gene3D" id="3.30.565.10">
    <property type="entry name" value="Histidine kinase-like ATPase, C-terminal domain"/>
    <property type="match status" value="1"/>
</dbReference>
<dbReference type="InterPro" id="IPR005467">
    <property type="entry name" value="His_kinase_dom"/>
</dbReference>
<dbReference type="InterPro" id="IPR000700">
    <property type="entry name" value="PAS-assoc_C"/>
</dbReference>
<evidence type="ECO:0000256" key="2">
    <source>
        <dbReference type="ARBA" id="ARBA00004370"/>
    </source>
</evidence>
<evidence type="ECO:0000313" key="13">
    <source>
        <dbReference type="Proteomes" id="UP000534783"/>
    </source>
</evidence>
<feature type="domain" description="PAC" evidence="10">
    <location>
        <begin position="441"/>
        <end position="493"/>
    </location>
</feature>
<dbReference type="PANTHER" id="PTHR43047">
    <property type="entry name" value="TWO-COMPONENT HISTIDINE PROTEIN KINASE"/>
    <property type="match status" value="1"/>
</dbReference>
<keyword evidence="6" id="KW-0418">Kinase</keyword>
<dbReference type="PROSITE" id="PS50113">
    <property type="entry name" value="PAC"/>
    <property type="match status" value="2"/>
</dbReference>
<evidence type="ECO:0000256" key="3">
    <source>
        <dbReference type="ARBA" id="ARBA00012438"/>
    </source>
</evidence>
<dbReference type="CDD" id="cd00082">
    <property type="entry name" value="HisKA"/>
    <property type="match status" value="1"/>
</dbReference>
<dbReference type="InterPro" id="IPR033417">
    <property type="entry name" value="CHASE8"/>
</dbReference>
<evidence type="ECO:0000313" key="12">
    <source>
        <dbReference type="EMBL" id="NKE71882.1"/>
    </source>
</evidence>
<feature type="transmembrane region" description="Helical" evidence="7">
    <location>
        <begin position="12"/>
        <end position="38"/>
    </location>
</feature>
<dbReference type="InterPro" id="IPR003660">
    <property type="entry name" value="HAMP_dom"/>
</dbReference>
<dbReference type="GO" id="GO:0005886">
    <property type="term" value="C:plasma membrane"/>
    <property type="evidence" value="ECO:0007669"/>
    <property type="project" value="TreeGrafter"/>
</dbReference>
<dbReference type="SMART" id="SM00387">
    <property type="entry name" value="HATPase_c"/>
    <property type="match status" value="1"/>
</dbReference>
<evidence type="ECO:0000256" key="4">
    <source>
        <dbReference type="ARBA" id="ARBA00022553"/>
    </source>
</evidence>
<dbReference type="InterPro" id="IPR035965">
    <property type="entry name" value="PAS-like_dom_sf"/>
</dbReference>
<evidence type="ECO:0000256" key="1">
    <source>
        <dbReference type="ARBA" id="ARBA00000085"/>
    </source>
</evidence>
<dbReference type="EC" id="2.7.13.3" evidence="3"/>
<dbReference type="GO" id="GO:0000155">
    <property type="term" value="F:phosphorelay sensor kinase activity"/>
    <property type="evidence" value="ECO:0007669"/>
    <property type="project" value="InterPro"/>
</dbReference>
<dbReference type="FunFam" id="3.30.565.10:FF:000010">
    <property type="entry name" value="Sensor histidine kinase RcsC"/>
    <property type="match status" value="1"/>
</dbReference>
<dbReference type="InterPro" id="IPR036890">
    <property type="entry name" value="HATPase_C_sf"/>
</dbReference>
<dbReference type="InterPro" id="IPR036097">
    <property type="entry name" value="HisK_dim/P_sf"/>
</dbReference>
<feature type="domain" description="PAS" evidence="9">
    <location>
        <begin position="240"/>
        <end position="310"/>
    </location>
</feature>
<keyword evidence="7" id="KW-0812">Transmembrane</keyword>
<protein>
    <recommendedName>
        <fullName evidence="3">histidine kinase</fullName>
        <ecNumber evidence="3">2.7.13.3</ecNumber>
    </recommendedName>
</protein>
<comment type="subcellular location">
    <subcellularLocation>
        <location evidence="2">Membrane</location>
    </subcellularLocation>
</comment>
<dbReference type="Pfam" id="PF02518">
    <property type="entry name" value="HATPase_c"/>
    <property type="match status" value="1"/>
</dbReference>
<keyword evidence="7" id="KW-1133">Transmembrane helix</keyword>
<dbReference type="PROSITE" id="PS50885">
    <property type="entry name" value="HAMP"/>
    <property type="match status" value="1"/>
</dbReference>
<dbReference type="RefSeq" id="WP_168060917.1">
    <property type="nucleotide sequence ID" value="NZ_VTOW01000002.1"/>
</dbReference>
<name>A0A7X6DRA3_9BACT</name>
<dbReference type="CDD" id="cd06225">
    <property type="entry name" value="HAMP"/>
    <property type="match status" value="1"/>
</dbReference>
<dbReference type="CDD" id="cd16922">
    <property type="entry name" value="HATPase_EvgS-ArcB-TorS-like"/>
    <property type="match status" value="1"/>
</dbReference>
<dbReference type="SUPFAM" id="SSF158472">
    <property type="entry name" value="HAMP domain-like"/>
    <property type="match status" value="1"/>
</dbReference>
<dbReference type="Gene3D" id="6.10.340.10">
    <property type="match status" value="1"/>
</dbReference>
<dbReference type="SMART" id="SM00091">
    <property type="entry name" value="PAS"/>
    <property type="match status" value="2"/>
</dbReference>
<dbReference type="PANTHER" id="PTHR43047:SF72">
    <property type="entry name" value="OSMOSENSING HISTIDINE PROTEIN KINASE SLN1"/>
    <property type="match status" value="1"/>
</dbReference>
<dbReference type="InterPro" id="IPR004358">
    <property type="entry name" value="Sig_transdc_His_kin-like_C"/>
</dbReference>
<comment type="caution">
    <text evidence="12">The sequence shown here is derived from an EMBL/GenBank/DDBJ whole genome shotgun (WGS) entry which is preliminary data.</text>
</comment>
<keyword evidence="7" id="KW-0472">Membrane</keyword>
<dbReference type="Pfam" id="PF17152">
    <property type="entry name" value="CHASE8"/>
    <property type="match status" value="1"/>
</dbReference>
<dbReference type="EMBL" id="VTOW01000002">
    <property type="protein sequence ID" value="NKE71882.1"/>
    <property type="molecule type" value="Genomic_DNA"/>
</dbReference>
<evidence type="ECO:0000256" key="6">
    <source>
        <dbReference type="ARBA" id="ARBA00022777"/>
    </source>
</evidence>
<dbReference type="InterPro" id="IPR001610">
    <property type="entry name" value="PAC"/>
</dbReference>
<feature type="domain" description="Histidine kinase" evidence="8">
    <location>
        <begin position="511"/>
        <end position="731"/>
    </location>
</feature>
<accession>A0A7X6DRA3</accession>
<sequence>MLRFQDRSIKSKLMFLTLMTSSIVLMLAGIASISYQILKVRQSLTYNLSTLAAVIGTNSTAALTFNDPKAGEETLAALAAYPRVIAAAIYTKEGRVFSTYVRDPAPEGFQPPPVEPALSRFERNALVVFRPIFLGEDRVGTVYIQSDLEDLYSALRQYTAVTAGLIVAASFVALLLASRFQRVVSEPISHLAKTAKAISIRKDYTIRAQKHGRDELGLLVQGFNEMLDEIQTRDAALGASELRFRTLTSHAPVGIFQTDPKGNCLFVNERWCDMAGMTPEEAKGEGWMRALHPEDKERVFNEWYDAAKAGREFASEYRFQTPQGKVTWLYGSAIALRNESGAVMGYIGTITDITERKEAEVQLKESENRFRQLAENIHQVFWMSDTFKQEMLYISPAYEKIWGRSCESLYRQPKSFVDAIHPEDQPRMKASLERQARGEGTDIVYRVVRPDGSSRWIRDRSFPIHDRSGRVYRMAGIAEDITQQREAEEELKQKTIQALEASRIKSDFVSNVSHELRTPINAIIGYSSLLLDETYGAVGQDQKAPLEGVVRNANDLLNLVNDVLDLSRIESGKMAIRLGPVDIPALIEGILSGMQPLFEKKSLFARFHPPETFPVIQSDAEKIKQITINFLSNAVKFTKKGGVTISVKDRPERGGIAFSIQDTGIGIKPEELPKIFDAFHQVDASATREFGGVGLGLAIVKKLIDLLQGEIRVESEYEKGSTFTVYLPYRLERVKESAS</sequence>
<evidence type="ECO:0000259" key="10">
    <source>
        <dbReference type="PROSITE" id="PS50113"/>
    </source>
</evidence>
<dbReference type="InterPro" id="IPR003661">
    <property type="entry name" value="HisK_dim/P_dom"/>
</dbReference>
<evidence type="ECO:0000259" key="9">
    <source>
        <dbReference type="PROSITE" id="PS50112"/>
    </source>
</evidence>
<dbReference type="Pfam" id="PF00672">
    <property type="entry name" value="HAMP"/>
    <property type="match status" value="1"/>
</dbReference>
<proteinExistence type="predicted"/>
<comment type="catalytic activity">
    <reaction evidence="1">
        <text>ATP + protein L-histidine = ADP + protein N-phospho-L-histidine.</text>
        <dbReference type="EC" id="2.7.13.3"/>
    </reaction>
</comment>
<dbReference type="CDD" id="cd00130">
    <property type="entry name" value="PAS"/>
    <property type="match status" value="2"/>
</dbReference>
<feature type="domain" description="PAS" evidence="9">
    <location>
        <begin position="366"/>
        <end position="439"/>
    </location>
</feature>
<dbReference type="SMART" id="SM00086">
    <property type="entry name" value="PAC"/>
    <property type="match status" value="2"/>
</dbReference>
<dbReference type="Gene3D" id="3.30.450.20">
    <property type="entry name" value="PAS domain"/>
    <property type="match status" value="2"/>
</dbReference>
<evidence type="ECO:0000259" key="11">
    <source>
        <dbReference type="PROSITE" id="PS50885"/>
    </source>
</evidence>
<dbReference type="GO" id="GO:0009927">
    <property type="term" value="F:histidine phosphotransfer kinase activity"/>
    <property type="evidence" value="ECO:0007669"/>
    <property type="project" value="TreeGrafter"/>
</dbReference>
<reference evidence="12 13" key="1">
    <citation type="journal article" date="2020" name="Nature">
        <title>Bacterial chemolithoautotrophy via manganese oxidation.</title>
        <authorList>
            <person name="Yu H."/>
            <person name="Leadbetter J.R."/>
        </authorList>
    </citation>
    <scope>NUCLEOTIDE SEQUENCE [LARGE SCALE GENOMIC DNA]</scope>
    <source>
        <strain evidence="12 13">Mn-1</strain>
    </source>
</reference>
<feature type="domain" description="HAMP" evidence="11">
    <location>
        <begin position="182"/>
        <end position="235"/>
    </location>
</feature>
<dbReference type="FunFam" id="3.30.450.20:FF:000099">
    <property type="entry name" value="Sensory box sensor histidine kinase"/>
    <property type="match status" value="1"/>
</dbReference>
<evidence type="ECO:0000256" key="5">
    <source>
        <dbReference type="ARBA" id="ARBA00022679"/>
    </source>
</evidence>
<dbReference type="SMART" id="SM00388">
    <property type="entry name" value="HisKA"/>
    <property type="match status" value="1"/>
</dbReference>
<dbReference type="AlphaFoldDB" id="A0A7X6DRA3"/>
<dbReference type="SUPFAM" id="SSF55874">
    <property type="entry name" value="ATPase domain of HSP90 chaperone/DNA topoisomerase II/histidine kinase"/>
    <property type="match status" value="1"/>
</dbReference>
<evidence type="ECO:0000259" key="8">
    <source>
        <dbReference type="PROSITE" id="PS50109"/>
    </source>
</evidence>
<dbReference type="PROSITE" id="PS50112">
    <property type="entry name" value="PAS"/>
    <property type="match status" value="2"/>
</dbReference>
<dbReference type="SUPFAM" id="SSF47384">
    <property type="entry name" value="Homodimeric domain of signal transducing histidine kinase"/>
    <property type="match status" value="1"/>
</dbReference>
<dbReference type="NCBIfam" id="TIGR00229">
    <property type="entry name" value="sensory_box"/>
    <property type="match status" value="2"/>
</dbReference>
<dbReference type="Pfam" id="PF00512">
    <property type="entry name" value="HisKA"/>
    <property type="match status" value="1"/>
</dbReference>
<dbReference type="Proteomes" id="UP000534783">
    <property type="component" value="Unassembled WGS sequence"/>
</dbReference>
<dbReference type="PRINTS" id="PR00344">
    <property type="entry name" value="BCTRLSENSOR"/>
</dbReference>
<dbReference type="SMART" id="SM00304">
    <property type="entry name" value="HAMP"/>
    <property type="match status" value="1"/>
</dbReference>
<keyword evidence="4" id="KW-0597">Phosphoprotein</keyword>
<dbReference type="InterPro" id="IPR000014">
    <property type="entry name" value="PAS"/>
</dbReference>
<keyword evidence="13" id="KW-1185">Reference proteome</keyword>
<dbReference type="InterPro" id="IPR003594">
    <property type="entry name" value="HATPase_dom"/>
</dbReference>
<evidence type="ECO:0000256" key="7">
    <source>
        <dbReference type="SAM" id="Phobius"/>
    </source>
</evidence>
<organism evidence="12 13">
    <name type="scientific">Candidatus Manganitrophus noduliformans</name>
    <dbReference type="NCBI Taxonomy" id="2606439"/>
    <lineage>
        <taxon>Bacteria</taxon>
        <taxon>Pseudomonadati</taxon>
        <taxon>Nitrospirota</taxon>
        <taxon>Nitrospiria</taxon>
        <taxon>Candidatus Troglogloeales</taxon>
        <taxon>Candidatus Manganitrophaceae</taxon>
        <taxon>Candidatus Manganitrophus</taxon>
    </lineage>
</organism>
<keyword evidence="5" id="KW-0808">Transferase</keyword>
<dbReference type="InterPro" id="IPR013655">
    <property type="entry name" value="PAS_fold_3"/>
</dbReference>